<dbReference type="InterPro" id="IPR011249">
    <property type="entry name" value="Metalloenz_LuxS/M16"/>
</dbReference>
<accession>K6WTH3</accession>
<dbReference type="Pfam" id="PF05193">
    <property type="entry name" value="Peptidase_M16_C"/>
    <property type="match status" value="1"/>
</dbReference>
<dbReference type="SUPFAM" id="SSF63411">
    <property type="entry name" value="LuxS/MPP-like metallohydrolase"/>
    <property type="match status" value="2"/>
</dbReference>
<organism evidence="9 10">
    <name type="scientific">Kineosphaera limosa NBRC 100340</name>
    <dbReference type="NCBI Taxonomy" id="1184609"/>
    <lineage>
        <taxon>Bacteria</taxon>
        <taxon>Bacillati</taxon>
        <taxon>Actinomycetota</taxon>
        <taxon>Actinomycetes</taxon>
        <taxon>Micrococcales</taxon>
        <taxon>Dermatophilaceae</taxon>
        <taxon>Kineosphaera</taxon>
    </lineage>
</organism>
<feature type="compositionally biased region" description="Gly residues" evidence="6">
    <location>
        <begin position="456"/>
        <end position="466"/>
    </location>
</feature>
<dbReference type="PANTHER" id="PTHR43690:SF17">
    <property type="entry name" value="PROTEIN YHJJ"/>
    <property type="match status" value="1"/>
</dbReference>
<evidence type="ECO:0000259" key="7">
    <source>
        <dbReference type="Pfam" id="PF00675"/>
    </source>
</evidence>
<keyword evidence="10" id="KW-1185">Reference proteome</keyword>
<dbReference type="GO" id="GO:0008237">
    <property type="term" value="F:metallopeptidase activity"/>
    <property type="evidence" value="ECO:0007669"/>
    <property type="project" value="UniProtKB-KW"/>
</dbReference>
<dbReference type="AlphaFoldDB" id="K6WTH3"/>
<dbReference type="InterPro" id="IPR007863">
    <property type="entry name" value="Peptidase_M16_C"/>
</dbReference>
<evidence type="ECO:0000313" key="9">
    <source>
        <dbReference type="EMBL" id="GAB97156.1"/>
    </source>
</evidence>
<feature type="region of interest" description="Disordered" evidence="6">
    <location>
        <begin position="441"/>
        <end position="466"/>
    </location>
</feature>
<keyword evidence="2" id="KW-0645">Protease</keyword>
<dbReference type="RefSeq" id="WP_006593688.1">
    <property type="nucleotide sequence ID" value="NZ_BAHD01000058.1"/>
</dbReference>
<comment type="similarity">
    <text evidence="1">Belongs to the peptidase M16 family.</text>
</comment>
<feature type="domain" description="Peptidase M16 N-terminal" evidence="7">
    <location>
        <begin position="17"/>
        <end position="155"/>
    </location>
</feature>
<feature type="domain" description="Peptidase M16 C-terminal" evidence="8">
    <location>
        <begin position="175"/>
        <end position="353"/>
    </location>
</feature>
<dbReference type="eggNOG" id="COG0612">
    <property type="taxonomic scope" value="Bacteria"/>
</dbReference>
<evidence type="ECO:0000256" key="6">
    <source>
        <dbReference type="SAM" id="MobiDB-lite"/>
    </source>
</evidence>
<dbReference type="EMBL" id="BAHD01000058">
    <property type="protein sequence ID" value="GAB97156.1"/>
    <property type="molecule type" value="Genomic_DNA"/>
</dbReference>
<feature type="compositionally biased region" description="Low complexity" evidence="6">
    <location>
        <begin position="441"/>
        <end position="455"/>
    </location>
</feature>
<comment type="caution">
    <text evidence="9">The sequence shown here is derived from an EMBL/GenBank/DDBJ whole genome shotgun (WGS) entry which is preliminary data.</text>
</comment>
<reference evidence="9 10" key="1">
    <citation type="submission" date="2012-08" db="EMBL/GenBank/DDBJ databases">
        <title>Whole genome shotgun sequence of Kineosphaera limosa NBRC 100340.</title>
        <authorList>
            <person name="Yoshida I."/>
            <person name="Isaki S."/>
            <person name="Hosoyama A."/>
            <person name="Tsuchikane K."/>
            <person name="Katsumata H."/>
            <person name="Ando Y."/>
            <person name="Ohji S."/>
            <person name="Hamada M."/>
            <person name="Tamura T."/>
            <person name="Yamazoe A."/>
            <person name="Yamazaki S."/>
            <person name="Fujita N."/>
        </authorList>
    </citation>
    <scope>NUCLEOTIDE SEQUENCE [LARGE SCALE GENOMIC DNA]</scope>
    <source>
        <strain evidence="9 10">NBRC 100340</strain>
    </source>
</reference>
<evidence type="ECO:0000256" key="3">
    <source>
        <dbReference type="ARBA" id="ARBA00022801"/>
    </source>
</evidence>
<dbReference type="GO" id="GO:0046872">
    <property type="term" value="F:metal ion binding"/>
    <property type="evidence" value="ECO:0007669"/>
    <property type="project" value="InterPro"/>
</dbReference>
<keyword evidence="4" id="KW-0862">Zinc</keyword>
<evidence type="ECO:0000259" key="8">
    <source>
        <dbReference type="Pfam" id="PF05193"/>
    </source>
</evidence>
<gene>
    <name evidence="9" type="ORF">KILIM_058_00080</name>
</gene>
<evidence type="ECO:0000256" key="2">
    <source>
        <dbReference type="ARBA" id="ARBA00022670"/>
    </source>
</evidence>
<dbReference type="PANTHER" id="PTHR43690">
    <property type="entry name" value="NARDILYSIN"/>
    <property type="match status" value="1"/>
</dbReference>
<dbReference type="STRING" id="1184609.KILIM_058_00080"/>
<name>K6WTH3_9MICO</name>
<evidence type="ECO:0000256" key="1">
    <source>
        <dbReference type="ARBA" id="ARBA00007261"/>
    </source>
</evidence>
<sequence>MPLAYEIAEHTLGNGLRVVVNEDHSVPVVAVNLWVGVGSRHEPPGRTGFAHLFEHLMFQGSKNVASGEHFSVLMGHGARLNATTWFDRTNYFETLPAGALDLALWMEADRHGNLLAAVTQENLDNQRDVVKEEKRQRYDNVPYGQALSQLYAAVFPQGHPYSHPTIGSMADLDAATLQDVHDFFSTWYRPSNTVLTLAGDLTPREGFAGAQKYFGQIADAPVPQPPLTPAVPPRSTPVRVDVVDDVPAARLYLGFRLPVDDTAEFFAASAAIDALAGLTISRLERRLVRELELCTHLSGASMGLVDNVSLGFFVAEAAAGVESARIEEELCAQLEAFADQGPTVAEMEAVVAQNERAWLSSLAALEERADHISRTTLLFDDPRAINTLLDRTAAVSADQVGEAASAWLRPHARATVSYTPGEPARHSEGAAVAAIAATGTAAGASTDSTNDSATGALGGLMAGGAR</sequence>
<dbReference type="GO" id="GO:0006508">
    <property type="term" value="P:proteolysis"/>
    <property type="evidence" value="ECO:0007669"/>
    <property type="project" value="UniProtKB-KW"/>
</dbReference>
<keyword evidence="5" id="KW-0482">Metalloprotease</keyword>
<protein>
    <submittedName>
        <fullName evidence="9">Putative peptidase M16 family protein</fullName>
    </submittedName>
</protein>
<dbReference type="Pfam" id="PF00675">
    <property type="entry name" value="Peptidase_M16"/>
    <property type="match status" value="1"/>
</dbReference>
<dbReference type="InterPro" id="IPR050626">
    <property type="entry name" value="Peptidase_M16"/>
</dbReference>
<dbReference type="Gene3D" id="3.30.830.10">
    <property type="entry name" value="Metalloenzyme, LuxS/M16 peptidase-like"/>
    <property type="match status" value="2"/>
</dbReference>
<keyword evidence="3" id="KW-0378">Hydrolase</keyword>
<dbReference type="OrthoDB" id="9811314at2"/>
<evidence type="ECO:0000313" key="10">
    <source>
        <dbReference type="Proteomes" id="UP000008366"/>
    </source>
</evidence>
<dbReference type="Proteomes" id="UP000008366">
    <property type="component" value="Unassembled WGS sequence"/>
</dbReference>
<evidence type="ECO:0000256" key="4">
    <source>
        <dbReference type="ARBA" id="ARBA00022833"/>
    </source>
</evidence>
<evidence type="ECO:0000256" key="5">
    <source>
        <dbReference type="ARBA" id="ARBA00023049"/>
    </source>
</evidence>
<proteinExistence type="inferred from homology"/>
<dbReference type="InterPro" id="IPR011765">
    <property type="entry name" value="Pept_M16_N"/>
</dbReference>